<evidence type="ECO:0000313" key="6">
    <source>
        <dbReference type="RefSeq" id="XP_017777330.1"/>
    </source>
</evidence>
<dbReference type="Proteomes" id="UP000695000">
    <property type="component" value="Unplaced"/>
</dbReference>
<evidence type="ECO:0000256" key="1">
    <source>
        <dbReference type="ARBA" id="ARBA00010229"/>
    </source>
</evidence>
<accession>A0ABM1MRY0</accession>
<dbReference type="Pfam" id="PF15619">
    <property type="entry name" value="Lebercilin"/>
    <property type="match status" value="1"/>
</dbReference>
<dbReference type="PANTHER" id="PTHR16650:SF6">
    <property type="entry name" value="GH21622P"/>
    <property type="match status" value="1"/>
</dbReference>
<sequence length="520" mass="60114">MASATSASSSTNISIQQKTSASSNTRCPNRRRSCDTICSSNSNCFLQKKKPQNPLAVKSCLSKNHNVVRERVMSAKLVRLRNLQSQLNDANYHLMELAKENRALKTLQRRQDRALNSYEGINADLPRLIKSHEEDNRILTERNRTLRKTIKELNEQIKIKDEELNSIRDQLKHLTMLSRDKHLGEREKLKEQLEDAKEQNRKYETEINMLHRKHMLELKNSKQRINLEIAKNKSTQRELSQALSEIDKLSNENKTGKLPKRRFRSNSGQRQSHSMVCLTNNNETSELDIKEDIQSDSSTEIKLEPINIRDSPHVQSTMQSPAEKIKARLSGNPVHQISDVLEKLSLEEENIKKSMYSLRSSRPHSTKLETLHKKSSEESLKNTAENLEECKSNIIETIMKVNKVVDKQTEIFEASQLESEKIMNDLKEADNMDNKIRDNQFDELLLKDEDFDLVNKIWEDEYEFRKAVNPTTKKEPTVGLEEKKKLLATLRDIDNGNSIEEVPQGDVDIKKSRLMKDLFG</sequence>
<dbReference type="InterPro" id="IPR028933">
    <property type="entry name" value="Lebercilin_dom"/>
</dbReference>
<proteinExistence type="inferred from homology"/>
<feature type="region of interest" description="Disordered" evidence="3">
    <location>
        <begin position="358"/>
        <end position="380"/>
    </location>
</feature>
<evidence type="ECO:0000313" key="5">
    <source>
        <dbReference type="Proteomes" id="UP000695000"/>
    </source>
</evidence>
<feature type="region of interest" description="Disordered" evidence="3">
    <location>
        <begin position="250"/>
        <end position="273"/>
    </location>
</feature>
<dbReference type="InterPro" id="IPR026188">
    <property type="entry name" value="Lebercilin-like"/>
</dbReference>
<comment type="similarity">
    <text evidence="1">Belongs to the LCA5 family.</text>
</comment>
<dbReference type="GeneID" id="108563226"/>
<feature type="compositionally biased region" description="Basic and acidic residues" evidence="3">
    <location>
        <begin position="366"/>
        <end position="380"/>
    </location>
</feature>
<name>A0ABM1MRY0_NICVS</name>
<evidence type="ECO:0000259" key="4">
    <source>
        <dbReference type="Pfam" id="PF15619"/>
    </source>
</evidence>
<evidence type="ECO:0000256" key="3">
    <source>
        <dbReference type="SAM" id="MobiDB-lite"/>
    </source>
</evidence>
<dbReference type="RefSeq" id="XP_017777330.1">
    <property type="nucleotide sequence ID" value="XM_017921841.1"/>
</dbReference>
<gene>
    <name evidence="6" type="primary">LOC108563226</name>
</gene>
<keyword evidence="5" id="KW-1185">Reference proteome</keyword>
<feature type="domain" description="Lebercilin" evidence="4">
    <location>
        <begin position="68"/>
        <end position="254"/>
    </location>
</feature>
<reference evidence="6" key="1">
    <citation type="submission" date="2025-08" db="UniProtKB">
        <authorList>
            <consortium name="RefSeq"/>
        </authorList>
    </citation>
    <scope>IDENTIFICATION</scope>
    <source>
        <tissue evidence="6">Whole Larva</tissue>
    </source>
</reference>
<feature type="region of interest" description="Disordered" evidence="3">
    <location>
        <begin position="1"/>
        <end position="31"/>
    </location>
</feature>
<organism evidence="5 6">
    <name type="scientific">Nicrophorus vespilloides</name>
    <name type="common">Boreal carrion beetle</name>
    <dbReference type="NCBI Taxonomy" id="110193"/>
    <lineage>
        <taxon>Eukaryota</taxon>
        <taxon>Metazoa</taxon>
        <taxon>Ecdysozoa</taxon>
        <taxon>Arthropoda</taxon>
        <taxon>Hexapoda</taxon>
        <taxon>Insecta</taxon>
        <taxon>Pterygota</taxon>
        <taxon>Neoptera</taxon>
        <taxon>Endopterygota</taxon>
        <taxon>Coleoptera</taxon>
        <taxon>Polyphaga</taxon>
        <taxon>Staphyliniformia</taxon>
        <taxon>Silphidae</taxon>
        <taxon>Nicrophorinae</taxon>
        <taxon>Nicrophorus</taxon>
    </lineage>
</organism>
<feature type="compositionally biased region" description="Polar residues" evidence="3">
    <location>
        <begin position="12"/>
        <end position="27"/>
    </location>
</feature>
<protein>
    <submittedName>
        <fullName evidence="6">Lebercilin</fullName>
    </submittedName>
</protein>
<feature type="compositionally biased region" description="Low complexity" evidence="3">
    <location>
        <begin position="1"/>
        <end position="11"/>
    </location>
</feature>
<keyword evidence="2" id="KW-0175">Coiled coil</keyword>
<dbReference type="PANTHER" id="PTHR16650">
    <property type="entry name" value="C21ORF13-RELATED"/>
    <property type="match status" value="1"/>
</dbReference>
<evidence type="ECO:0000256" key="2">
    <source>
        <dbReference type="ARBA" id="ARBA00023054"/>
    </source>
</evidence>